<feature type="compositionally biased region" description="Polar residues" evidence="5">
    <location>
        <begin position="115"/>
        <end position="132"/>
    </location>
</feature>
<evidence type="ECO:0000256" key="4">
    <source>
        <dbReference type="SAM" id="Coils"/>
    </source>
</evidence>
<dbReference type="InterPro" id="IPR056513">
    <property type="entry name" value="INO80F"/>
</dbReference>
<evidence type="ECO:0000256" key="5">
    <source>
        <dbReference type="SAM" id="MobiDB-lite"/>
    </source>
</evidence>
<dbReference type="GO" id="GO:0005634">
    <property type="term" value="C:nucleus"/>
    <property type="evidence" value="ECO:0007669"/>
    <property type="project" value="UniProtKB-SubCell"/>
</dbReference>
<keyword evidence="4" id="KW-0175">Coiled coil</keyword>
<dbReference type="Proteomes" id="UP000237438">
    <property type="component" value="Unassembled WGS sequence"/>
</dbReference>
<dbReference type="STRING" id="225359.A0A2S4PRR5"/>
<feature type="region of interest" description="Disordered" evidence="5">
    <location>
        <begin position="239"/>
        <end position="276"/>
    </location>
</feature>
<comment type="subcellular location">
    <subcellularLocation>
        <location evidence="1">Nucleus</location>
    </subcellularLocation>
</comment>
<dbReference type="PROSITE" id="PS50118">
    <property type="entry name" value="HMG_BOX_2"/>
    <property type="match status" value="1"/>
</dbReference>
<evidence type="ECO:0000256" key="2">
    <source>
        <dbReference type="ARBA" id="ARBA00023242"/>
    </source>
</evidence>
<evidence type="ECO:0000313" key="7">
    <source>
        <dbReference type="EMBL" id="POS84735.1"/>
    </source>
</evidence>
<feature type="domain" description="HMG box" evidence="6">
    <location>
        <begin position="177"/>
        <end position="248"/>
    </location>
</feature>
<keyword evidence="2 3" id="KW-0539">Nucleus</keyword>
<dbReference type="GO" id="GO:0003677">
    <property type="term" value="F:DNA binding"/>
    <property type="evidence" value="ECO:0007669"/>
    <property type="project" value="UniProtKB-UniRule"/>
</dbReference>
<dbReference type="EMBL" id="PEDP01000881">
    <property type="protein sequence ID" value="POS84735.1"/>
    <property type="molecule type" value="Genomic_DNA"/>
</dbReference>
<dbReference type="AlphaFoldDB" id="A0A2S4PRR5"/>
<evidence type="ECO:0000259" key="6">
    <source>
        <dbReference type="PROSITE" id="PS50118"/>
    </source>
</evidence>
<feature type="compositionally biased region" description="Acidic residues" evidence="5">
    <location>
        <begin position="261"/>
        <end position="272"/>
    </location>
</feature>
<feature type="compositionally biased region" description="Polar residues" evidence="5">
    <location>
        <begin position="239"/>
        <end position="260"/>
    </location>
</feature>
<feature type="region of interest" description="Disordered" evidence="5">
    <location>
        <begin position="69"/>
        <end position="179"/>
    </location>
</feature>
<comment type="caution">
    <text evidence="7">The sequence shown here is derived from an EMBL/GenBank/DDBJ whole genome shotgun (WGS) entry which is preliminary data.</text>
</comment>
<feature type="DNA-binding region" description="HMG box" evidence="3">
    <location>
        <begin position="177"/>
        <end position="248"/>
    </location>
</feature>
<evidence type="ECO:0000256" key="1">
    <source>
        <dbReference type="ARBA" id="ARBA00004123"/>
    </source>
</evidence>
<dbReference type="InterPro" id="IPR036910">
    <property type="entry name" value="HMG_box_dom_sf"/>
</dbReference>
<evidence type="ECO:0000313" key="8">
    <source>
        <dbReference type="Proteomes" id="UP000237438"/>
    </source>
</evidence>
<keyword evidence="3" id="KW-0238">DNA-binding</keyword>
<feature type="compositionally biased region" description="Polar residues" evidence="5">
    <location>
        <begin position="140"/>
        <end position="165"/>
    </location>
</feature>
<protein>
    <recommendedName>
        <fullName evidence="6">HMG box domain-containing protein</fullName>
    </recommendedName>
</protein>
<feature type="coiled-coil region" evidence="4">
    <location>
        <begin position="17"/>
        <end position="44"/>
    </location>
</feature>
<evidence type="ECO:0000256" key="3">
    <source>
        <dbReference type="PROSITE-ProRule" id="PRU00267"/>
    </source>
</evidence>
<gene>
    <name evidence="7" type="ORF">EPUL_002083</name>
</gene>
<reference evidence="7 8" key="1">
    <citation type="submission" date="2017-10" db="EMBL/GenBank/DDBJ databases">
        <title>Development of genomic resources for the powdery mildew, Erysiphe pulchra.</title>
        <authorList>
            <person name="Wadl P.A."/>
            <person name="Mack B.M."/>
            <person name="Moore G."/>
            <person name="Beltz S.B."/>
        </authorList>
    </citation>
    <scope>NUCLEOTIDE SEQUENCE [LARGE SCALE GENOMIC DNA]</scope>
    <source>
        <strain evidence="7">Cflorida</strain>
    </source>
</reference>
<proteinExistence type="predicted"/>
<accession>A0A2S4PRR5</accession>
<name>A0A2S4PRR5_9PEZI</name>
<dbReference type="OrthoDB" id="10070927at2759"/>
<dbReference type="Pfam" id="PF24245">
    <property type="entry name" value="INO80F"/>
    <property type="match status" value="1"/>
</dbReference>
<organism evidence="7 8">
    <name type="scientific">Erysiphe pulchra</name>
    <dbReference type="NCBI Taxonomy" id="225359"/>
    <lineage>
        <taxon>Eukaryota</taxon>
        <taxon>Fungi</taxon>
        <taxon>Dikarya</taxon>
        <taxon>Ascomycota</taxon>
        <taxon>Pezizomycotina</taxon>
        <taxon>Leotiomycetes</taxon>
        <taxon>Erysiphales</taxon>
        <taxon>Erysiphaceae</taxon>
        <taxon>Erysiphe</taxon>
    </lineage>
</organism>
<sequence>MAPPTGTIPPELPPSVEEAYRAKCIQLKQRLNEIEEANDGARARITRINRGIQKSRLERAFLLEQLAKRTSTHVEDSEGSPSPPPTPKEKPLRTKRGHRKPDFLNTEINEGRPGNTFTTHGPATISPSSDAFSHTHPDSHQNATPQAQPQASKRQLSNNDTSTPVISRKRERSSLQNKSSKGAFEIYCNETRPRFASENRKEISDGSFDLEAALVRGWGNLETSQKNEYRIKHEKVKNSIDNSRSTYQSVAPRQQDNDSQLAEDGDDEDIEMPDTISTPIIKHEISGFTPVNRI</sequence>
<keyword evidence="8" id="KW-1185">Reference proteome</keyword>
<dbReference type="InterPro" id="IPR009071">
    <property type="entry name" value="HMG_box_dom"/>
</dbReference>
<dbReference type="Gene3D" id="1.10.30.10">
    <property type="entry name" value="High mobility group box domain"/>
    <property type="match status" value="1"/>
</dbReference>